<feature type="transmembrane region" description="Helical" evidence="2">
    <location>
        <begin position="197"/>
        <end position="218"/>
    </location>
</feature>
<dbReference type="EMBL" id="VICB01000019">
    <property type="protein sequence ID" value="TQD42103.1"/>
    <property type="molecule type" value="Genomic_DNA"/>
</dbReference>
<organism evidence="3 4">
    <name type="scientific">Actinomyces johnsonii</name>
    <dbReference type="NCBI Taxonomy" id="544581"/>
    <lineage>
        <taxon>Bacteria</taxon>
        <taxon>Bacillati</taxon>
        <taxon>Actinomycetota</taxon>
        <taxon>Actinomycetes</taxon>
        <taxon>Actinomycetales</taxon>
        <taxon>Actinomycetaceae</taxon>
        <taxon>Actinomyces</taxon>
    </lineage>
</organism>
<feature type="compositionally biased region" description="Polar residues" evidence="1">
    <location>
        <begin position="14"/>
        <end position="48"/>
    </location>
</feature>
<evidence type="ECO:0000313" key="3">
    <source>
        <dbReference type="EMBL" id="TQD42103.1"/>
    </source>
</evidence>
<proteinExistence type="predicted"/>
<protein>
    <submittedName>
        <fullName evidence="3">ABC transporter permease</fullName>
    </submittedName>
</protein>
<feature type="transmembrane region" description="Helical" evidence="2">
    <location>
        <begin position="154"/>
        <end position="185"/>
    </location>
</feature>
<dbReference type="Pfam" id="PF12730">
    <property type="entry name" value="ABC2_membrane_4"/>
    <property type="match status" value="1"/>
</dbReference>
<sequence length="299" mass="32186">MSTAAPSKHLATRQPMQPLQSTSSHLRAPSLLTTPSQPPASASQTTPAESRRPSVRAAWYWENRKAPNRWYWAAVTVLCTMACLSGYLQYRTHQGDFQSQDLTWGIIWSQSTLMLSMWLLPLALGGFAAQIAIGEHQGRNWQRMSANRLETAMVAGKLLHGLQVAVATTAILVLTTTLTGLMAGFELPDLTSYLPRFGAVALGMWVILTLVTWLGAVLRSFTTTMTTVVLGTIAGTAMFLTAQPLSVLNPMTALTRATASLNPGAIASADSAASDSLISVAWVTLFALALLRTVKTAVR</sequence>
<comment type="caution">
    <text evidence="3">The sequence shown here is derived from an EMBL/GenBank/DDBJ whole genome shotgun (WGS) entry which is preliminary data.</text>
</comment>
<accession>A0A508A014</accession>
<evidence type="ECO:0000256" key="1">
    <source>
        <dbReference type="SAM" id="MobiDB-lite"/>
    </source>
</evidence>
<evidence type="ECO:0000313" key="4">
    <source>
        <dbReference type="Proteomes" id="UP000319010"/>
    </source>
</evidence>
<dbReference type="AlphaFoldDB" id="A0A508A014"/>
<name>A0A508A014_9ACTO</name>
<dbReference type="Proteomes" id="UP000319010">
    <property type="component" value="Unassembled WGS sequence"/>
</dbReference>
<gene>
    <name evidence="3" type="ORF">FK256_11450</name>
</gene>
<keyword evidence="2" id="KW-1133">Transmembrane helix</keyword>
<feature type="transmembrane region" description="Helical" evidence="2">
    <location>
        <begin position="225"/>
        <end position="245"/>
    </location>
</feature>
<feature type="region of interest" description="Disordered" evidence="1">
    <location>
        <begin position="1"/>
        <end position="50"/>
    </location>
</feature>
<feature type="transmembrane region" description="Helical" evidence="2">
    <location>
        <begin position="70"/>
        <end position="90"/>
    </location>
</feature>
<feature type="transmembrane region" description="Helical" evidence="2">
    <location>
        <begin position="110"/>
        <end position="133"/>
    </location>
</feature>
<feature type="transmembrane region" description="Helical" evidence="2">
    <location>
        <begin position="276"/>
        <end position="294"/>
    </location>
</feature>
<dbReference type="RefSeq" id="WP_141424830.1">
    <property type="nucleotide sequence ID" value="NZ_JASPFB010000006.1"/>
</dbReference>
<keyword evidence="2" id="KW-0472">Membrane</keyword>
<reference evidence="3 4" key="1">
    <citation type="submission" date="2019-06" db="EMBL/GenBank/DDBJ databases">
        <title>Draft genome sequence of Actinomyces johnsonii CCUG 34287T.</title>
        <authorList>
            <person name="Salva-Serra F."/>
            <person name="Cardew S."/>
            <person name="Moore E."/>
        </authorList>
    </citation>
    <scope>NUCLEOTIDE SEQUENCE [LARGE SCALE GENOMIC DNA]</scope>
    <source>
        <strain evidence="3 4">CCUG 34287</strain>
    </source>
</reference>
<evidence type="ECO:0000256" key="2">
    <source>
        <dbReference type="SAM" id="Phobius"/>
    </source>
</evidence>
<keyword evidence="2" id="KW-0812">Transmembrane</keyword>